<dbReference type="NCBIfam" id="NF010697">
    <property type="entry name" value="PRK14097.1"/>
    <property type="match status" value="1"/>
</dbReference>
<feature type="active site" description="Proton donor" evidence="8">
    <location>
        <position position="285"/>
    </location>
</feature>
<dbReference type="CDD" id="cd05015">
    <property type="entry name" value="SIS_PGI_1"/>
    <property type="match status" value="1"/>
</dbReference>
<keyword evidence="6 8" id="KW-0413">Isomerase</keyword>
<dbReference type="OrthoDB" id="140919at2"/>
<dbReference type="GeneID" id="98297160"/>
<comment type="pathway">
    <text evidence="1 8 9">Carbohydrate degradation; glycolysis; D-glyceraldehyde 3-phosphate and glycerone phosphate from D-glucose: step 2/4.</text>
</comment>
<dbReference type="GO" id="GO:0006096">
    <property type="term" value="P:glycolytic process"/>
    <property type="evidence" value="ECO:0007669"/>
    <property type="project" value="UniProtKB-UniRule"/>
</dbReference>
<dbReference type="GO" id="GO:0051156">
    <property type="term" value="P:glucose 6-phosphate metabolic process"/>
    <property type="evidence" value="ECO:0007669"/>
    <property type="project" value="TreeGrafter"/>
</dbReference>
<dbReference type="GO" id="GO:0004347">
    <property type="term" value="F:glucose-6-phosphate isomerase activity"/>
    <property type="evidence" value="ECO:0007669"/>
    <property type="project" value="UniProtKB-UniRule"/>
</dbReference>
<dbReference type="GO" id="GO:0048029">
    <property type="term" value="F:monosaccharide binding"/>
    <property type="evidence" value="ECO:0007669"/>
    <property type="project" value="TreeGrafter"/>
</dbReference>
<evidence type="ECO:0000256" key="2">
    <source>
        <dbReference type="ARBA" id="ARBA00006604"/>
    </source>
</evidence>
<reference evidence="10 11" key="1">
    <citation type="submission" date="2017-08" db="EMBL/GenBank/DDBJ databases">
        <title>Draft genome sequences of 64 type strains of genus Staph aureus.</title>
        <authorList>
            <person name="Cole K."/>
            <person name="Golubchik T."/>
            <person name="Russell J."/>
            <person name="Foster D."/>
            <person name="Llewelyn M."/>
            <person name="Wilson D."/>
            <person name="Crook D."/>
            <person name="Paul J."/>
        </authorList>
    </citation>
    <scope>NUCLEOTIDE SEQUENCE [LARGE SCALE GENOMIC DNA]</scope>
    <source>
        <strain evidence="10 11">DSM 29875</strain>
    </source>
</reference>
<proteinExistence type="inferred from homology"/>
<evidence type="ECO:0000256" key="3">
    <source>
        <dbReference type="ARBA" id="ARBA00022432"/>
    </source>
</evidence>
<comment type="function">
    <text evidence="8">Catalyzes the reversible isomerization of glucose-6-phosphate to fructose-6-phosphate.</text>
</comment>
<dbReference type="Gene3D" id="3.40.50.10490">
    <property type="entry name" value="Glucose-6-phosphate isomerase like protein, domain 1"/>
    <property type="match status" value="3"/>
</dbReference>
<dbReference type="FunFam" id="3.40.50.10490:FF:000015">
    <property type="entry name" value="Glucose-6-phosphate isomerase"/>
    <property type="match status" value="1"/>
</dbReference>
<comment type="subcellular location">
    <subcellularLocation>
        <location evidence="8">Cytoplasm</location>
    </subcellularLocation>
</comment>
<dbReference type="InterPro" id="IPR035476">
    <property type="entry name" value="SIS_PGI_1"/>
</dbReference>
<dbReference type="SUPFAM" id="SSF53697">
    <property type="entry name" value="SIS domain"/>
    <property type="match status" value="1"/>
</dbReference>
<dbReference type="RefSeq" id="WP_103370950.1">
    <property type="nucleotide sequence ID" value="NZ_CBCRVO010000001.1"/>
</dbReference>
<dbReference type="GO" id="GO:0006094">
    <property type="term" value="P:gluconeogenesis"/>
    <property type="evidence" value="ECO:0007669"/>
    <property type="project" value="UniProtKB-UniRule"/>
</dbReference>
<dbReference type="PROSITE" id="PS51463">
    <property type="entry name" value="P_GLUCOSE_ISOMERASE_3"/>
    <property type="match status" value="1"/>
</dbReference>
<comment type="caution">
    <text evidence="8">Lacks conserved residue(s) required for the propagation of feature annotation.</text>
</comment>
<evidence type="ECO:0000256" key="6">
    <source>
        <dbReference type="ARBA" id="ARBA00023235"/>
    </source>
</evidence>
<accession>A0A2K4FE56</accession>
<comment type="catalytic activity">
    <reaction evidence="7 8 9">
        <text>alpha-D-glucose 6-phosphate = beta-D-fructose 6-phosphate</text>
        <dbReference type="Rhea" id="RHEA:11816"/>
        <dbReference type="ChEBI" id="CHEBI:57634"/>
        <dbReference type="ChEBI" id="CHEBI:58225"/>
        <dbReference type="EC" id="5.3.1.9"/>
    </reaction>
</comment>
<dbReference type="PROSITE" id="PS00765">
    <property type="entry name" value="P_GLUCOSE_ISOMERASE_1"/>
    <property type="match status" value="1"/>
</dbReference>
<dbReference type="HAMAP" id="MF_00473">
    <property type="entry name" value="G6P_isomerase"/>
    <property type="match status" value="1"/>
</dbReference>
<evidence type="ECO:0000256" key="9">
    <source>
        <dbReference type="RuleBase" id="RU000612"/>
    </source>
</evidence>
<dbReference type="InterPro" id="IPR046348">
    <property type="entry name" value="SIS_dom_sf"/>
</dbReference>
<dbReference type="InterPro" id="IPR035482">
    <property type="entry name" value="SIS_PGI_2"/>
</dbReference>
<protein>
    <recommendedName>
        <fullName evidence="8">Glucose-6-phosphate isomerase</fullName>
        <shortName evidence="8">GPI</shortName>
        <ecNumber evidence="8">5.3.1.9</ecNumber>
    </recommendedName>
    <alternativeName>
        <fullName evidence="8">Phosphoglucose isomerase</fullName>
        <shortName evidence="8">PGI</shortName>
    </alternativeName>
    <alternativeName>
        <fullName evidence="8">Phosphohexose isomerase</fullName>
        <shortName evidence="8">PHI</shortName>
    </alternativeName>
</protein>
<dbReference type="EC" id="5.3.1.9" evidence="8"/>
<dbReference type="PROSITE" id="PS00174">
    <property type="entry name" value="P_GLUCOSE_ISOMERASE_2"/>
    <property type="match status" value="1"/>
</dbReference>
<dbReference type="Pfam" id="PF00342">
    <property type="entry name" value="PGI"/>
    <property type="match status" value="1"/>
</dbReference>
<evidence type="ECO:0000256" key="8">
    <source>
        <dbReference type="HAMAP-Rule" id="MF_00473"/>
    </source>
</evidence>
<keyword evidence="3 8" id="KW-0312">Gluconeogenesis</keyword>
<sequence length="443" mass="49763">MTHIQLDYGKTLEFFGEHELEQQKDNVKAIHQTIHNGSGAGSDFLGWLDLPVDYDKEEFKRIVEAAKRVKDHSDVFVVIGIGGSYLGARAAIEMLTSSFRNSTEYPEIVFVGNHLSSSYTHELIQYLDGKDFSVNVISKSGTTTEPAVSFRLFKQLLEDKYGKEEAKERIFATTDKEKGALKQLATNEGYETFVVPDDVGGRYSVLTAVGLLPIAVAGIDVEAMMQGAAKAREELSSDELEHNIAYQYATIRNILYTKGYTTEMLINYEPSLSYFNEWWKQLYGESEGKDYKGIYPSSANYTTDLHSLGQYVQEGRRFLFETVLKVDTPKHDIKIEEDPDDLDGLNYLAGKTMDEVNTKAFEGTLLAHTDGGVPNLVVRVPRLDAETFGYLVYFFELACAMSGYQLGVNPFNQPGVEAYKQNMFALLGKPGYEDKKEALEKRL</sequence>
<dbReference type="Proteomes" id="UP000242712">
    <property type="component" value="Unassembled WGS sequence"/>
</dbReference>
<evidence type="ECO:0000313" key="10">
    <source>
        <dbReference type="EMBL" id="POA09591.1"/>
    </source>
</evidence>
<keyword evidence="5 8" id="KW-0324">Glycolysis</keyword>
<dbReference type="UniPathway" id="UPA00138"/>
<dbReference type="GO" id="GO:0097367">
    <property type="term" value="F:carbohydrate derivative binding"/>
    <property type="evidence" value="ECO:0007669"/>
    <property type="project" value="InterPro"/>
</dbReference>
<evidence type="ECO:0000256" key="4">
    <source>
        <dbReference type="ARBA" id="ARBA00022490"/>
    </source>
</evidence>
<gene>
    <name evidence="8" type="primary">pgi</name>
    <name evidence="10" type="ORF">CD039_02265</name>
</gene>
<name>A0A2K4FE56_9STAP</name>
<dbReference type="GO" id="GO:0005829">
    <property type="term" value="C:cytosol"/>
    <property type="evidence" value="ECO:0007669"/>
    <property type="project" value="TreeGrafter"/>
</dbReference>
<dbReference type="PANTHER" id="PTHR11469:SF1">
    <property type="entry name" value="GLUCOSE-6-PHOSPHATE ISOMERASE"/>
    <property type="match status" value="1"/>
</dbReference>
<dbReference type="InterPro" id="IPR018189">
    <property type="entry name" value="Phosphoglucose_isomerase_CS"/>
</dbReference>
<keyword evidence="11" id="KW-1185">Reference proteome</keyword>
<dbReference type="InterPro" id="IPR001672">
    <property type="entry name" value="G6P_Isomerase"/>
</dbReference>
<dbReference type="PRINTS" id="PR00662">
    <property type="entry name" value="G6PISOMERASE"/>
</dbReference>
<evidence type="ECO:0000256" key="1">
    <source>
        <dbReference type="ARBA" id="ARBA00004926"/>
    </source>
</evidence>
<dbReference type="AlphaFoldDB" id="A0A2K4FE56"/>
<evidence type="ECO:0000313" key="11">
    <source>
        <dbReference type="Proteomes" id="UP000242712"/>
    </source>
</evidence>
<evidence type="ECO:0000256" key="7">
    <source>
        <dbReference type="ARBA" id="ARBA00029321"/>
    </source>
</evidence>
<feature type="active site" evidence="8">
    <location>
        <position position="420"/>
    </location>
</feature>
<comment type="caution">
    <text evidence="10">The sequence shown here is derived from an EMBL/GenBank/DDBJ whole genome shotgun (WGS) entry which is preliminary data.</text>
</comment>
<evidence type="ECO:0000256" key="5">
    <source>
        <dbReference type="ARBA" id="ARBA00023152"/>
    </source>
</evidence>
<dbReference type="UniPathway" id="UPA00109">
    <property type="reaction ID" value="UER00181"/>
</dbReference>
<comment type="similarity">
    <text evidence="2 8 9">Belongs to the GPI family.</text>
</comment>
<dbReference type="CDD" id="cd05016">
    <property type="entry name" value="SIS_PGI_2"/>
    <property type="match status" value="1"/>
</dbReference>
<organism evidence="10 11">
    <name type="scientific">Staphylococcus argensis</name>
    <dbReference type="NCBI Taxonomy" id="1607738"/>
    <lineage>
        <taxon>Bacteria</taxon>
        <taxon>Bacillati</taxon>
        <taxon>Bacillota</taxon>
        <taxon>Bacilli</taxon>
        <taxon>Bacillales</taxon>
        <taxon>Staphylococcaceae</taxon>
        <taxon>Staphylococcus</taxon>
    </lineage>
</organism>
<dbReference type="PANTHER" id="PTHR11469">
    <property type="entry name" value="GLUCOSE-6-PHOSPHATE ISOMERASE"/>
    <property type="match status" value="1"/>
</dbReference>
<keyword evidence="4 8" id="KW-0963">Cytoplasm</keyword>
<dbReference type="FunFam" id="3.40.50.10490:FF:000016">
    <property type="entry name" value="Glucose-6-phosphate isomerase"/>
    <property type="match status" value="1"/>
</dbReference>
<dbReference type="EMBL" id="PPPX01000001">
    <property type="protein sequence ID" value="POA09591.1"/>
    <property type="molecule type" value="Genomic_DNA"/>
</dbReference>
<comment type="pathway">
    <text evidence="8">Carbohydrate biosynthesis; gluconeogenesis.</text>
</comment>